<sequence>MRRKLFILAILTFTTNLSFAQKAYVSIKGAVISVSKEANVTIQGDFESKGEKSADQSFVTMDGSLNIFGDILNNTFPLFDEFSKGHFSFLGNQDQYITGEGTVNFSNIEVNKVPVDALEKPKIFFDAPISITKKTKLSSGIIEVGDDDLLLKEETTITRSIDGVGCFFNTDREGSVRKYFSYTEDPSLTLEMPIGANNQYSPVTVQFVDLETLNDNAQLRFKAQGKRHESMPKDGQFLNRFWEVENIDIHENTQYKMTFFYQQEDIVSEDQENTYEGIEMKEEKGFLLPFNTLEKVDEVNNYFNINAKGKMKAFTAGDLRSATFSDVIVFPTPNDGHFSIKIDNPNDKWMDYEFYNIFGQKILSGKTERGVFNFNFSKFPKGVYFYKIYFSTKTVSRKITIQ</sequence>
<name>A0AC61NNB1_9BACT</name>
<dbReference type="Proteomes" id="UP000826212">
    <property type="component" value="Chromosome"/>
</dbReference>
<protein>
    <submittedName>
        <fullName evidence="1">T9SS type A sorting domain-containing protein</fullName>
    </submittedName>
</protein>
<gene>
    <name evidence="1" type="ORF">K4L44_10340</name>
</gene>
<proteinExistence type="predicted"/>
<dbReference type="EMBL" id="CP081303">
    <property type="protein sequence ID" value="QZE12987.1"/>
    <property type="molecule type" value="Genomic_DNA"/>
</dbReference>
<keyword evidence="2" id="KW-1185">Reference proteome</keyword>
<evidence type="ECO:0000313" key="2">
    <source>
        <dbReference type="Proteomes" id="UP000826212"/>
    </source>
</evidence>
<evidence type="ECO:0000313" key="1">
    <source>
        <dbReference type="EMBL" id="QZE12987.1"/>
    </source>
</evidence>
<organism evidence="1 2">
    <name type="scientific">Halosquirtibacter laminarini</name>
    <dbReference type="NCBI Taxonomy" id="3374600"/>
    <lineage>
        <taxon>Bacteria</taxon>
        <taxon>Pseudomonadati</taxon>
        <taxon>Bacteroidota</taxon>
        <taxon>Bacteroidia</taxon>
        <taxon>Marinilabiliales</taxon>
        <taxon>Prolixibacteraceae</taxon>
        <taxon>Halosquirtibacter</taxon>
    </lineage>
</organism>
<reference evidence="1" key="1">
    <citation type="submission" date="2021-08" db="EMBL/GenBank/DDBJ databases">
        <title>Novel anaerobic bacterium isolated from sea squirt in East Sea, Republic of Korea.</title>
        <authorList>
            <person name="Nguyen T.H."/>
            <person name="Li Z."/>
            <person name="Lee Y.-J."/>
            <person name="Ko J."/>
            <person name="Kim S.-G."/>
        </authorList>
    </citation>
    <scope>NUCLEOTIDE SEQUENCE</scope>
    <source>
        <strain evidence="1">KCTC 25031</strain>
    </source>
</reference>
<accession>A0AC61NNB1</accession>